<evidence type="ECO:0000313" key="3">
    <source>
        <dbReference type="EMBL" id="CRI08695.1"/>
    </source>
</evidence>
<evidence type="ECO:0000313" key="5">
    <source>
        <dbReference type="Proteomes" id="UP000507408"/>
    </source>
</evidence>
<dbReference type="EMBL" id="CVOQ01000012">
    <property type="protein sequence ID" value="CRI08695.1"/>
    <property type="molecule type" value="Genomic_DNA"/>
</dbReference>
<accession>A0A0U1MIP1</accession>
<name>A0A0U1MIP1_STAAU</name>
<feature type="transmembrane region" description="Helical" evidence="1">
    <location>
        <begin position="35"/>
        <end position="52"/>
    </location>
</feature>
<evidence type="ECO:0000256" key="1">
    <source>
        <dbReference type="SAM" id="Phobius"/>
    </source>
</evidence>
<dbReference type="EC" id="3.6.3.-" evidence="2"/>
<dbReference type="Proteomes" id="UP000507408">
    <property type="component" value="Unassembled WGS sequence"/>
</dbReference>
<evidence type="ECO:0000313" key="4">
    <source>
        <dbReference type="Proteomes" id="UP000039437"/>
    </source>
</evidence>
<dbReference type="Proteomes" id="UP000039437">
    <property type="component" value="Unassembled WGS sequence"/>
</dbReference>
<reference evidence="2 5" key="2">
    <citation type="submission" date="2020-06" db="EMBL/GenBank/DDBJ databases">
        <authorList>
            <consortium name="Pathogen Informatics"/>
        </authorList>
    </citation>
    <scope>NUCLEOTIDE SEQUENCE [LARGE SCALE GENOMIC DNA]</scope>
    <source>
        <strain evidence="2 5">MOS222</strain>
    </source>
</reference>
<dbReference type="EMBL" id="CAIIKR010000001">
    <property type="protein sequence ID" value="CAC8488400.1"/>
    <property type="molecule type" value="Genomic_DNA"/>
</dbReference>
<keyword evidence="2" id="KW-0378">Hydrolase</keyword>
<gene>
    <name evidence="3" type="primary">copA</name>
    <name evidence="2" type="synonym">copB</name>
    <name evidence="3" type="ORF">BN1321_20012</name>
    <name evidence="2" type="ORF">SAMEA70245418_00009</name>
</gene>
<keyword evidence="1" id="KW-0472">Membrane</keyword>
<protein>
    <submittedName>
        <fullName evidence="3">ATPase copper transport</fullName>
    </submittedName>
    <submittedName>
        <fullName evidence="2">Copper P-type ATPase AtkB</fullName>
        <ecNumber evidence="2">3.6.3.-</ecNumber>
    </submittedName>
</protein>
<organism evidence="3 4">
    <name type="scientific">Staphylococcus aureus</name>
    <dbReference type="NCBI Taxonomy" id="1280"/>
    <lineage>
        <taxon>Bacteria</taxon>
        <taxon>Bacillati</taxon>
        <taxon>Bacillota</taxon>
        <taxon>Bacilli</taxon>
        <taxon>Bacillales</taxon>
        <taxon>Staphylococcaceae</taxon>
        <taxon>Staphylococcus</taxon>
    </lineage>
</organism>
<evidence type="ECO:0000313" key="2">
    <source>
        <dbReference type="EMBL" id="CAC8488400.1"/>
    </source>
</evidence>
<reference evidence="3 4" key="1">
    <citation type="submission" date="2015-04" db="EMBL/GenBank/DDBJ databases">
        <authorList>
            <person name="Syromyatnikov M.Y."/>
            <person name="Popov V.N."/>
        </authorList>
    </citation>
    <scope>NUCLEOTIDE SEQUENCE [LARGE SCALE GENOMIC DNA]</scope>
    <source>
        <strain evidence="3 4">AH1</strain>
    </source>
</reference>
<keyword evidence="1" id="KW-1133">Transmembrane helix</keyword>
<sequence>MQNLWWGAGYNIVAVPLAAGILAFIGLILSPAIGAILMSLSTVIVAINAFTLKLK</sequence>
<dbReference type="GO" id="GO:0016787">
    <property type="term" value="F:hydrolase activity"/>
    <property type="evidence" value="ECO:0007669"/>
    <property type="project" value="UniProtKB-KW"/>
</dbReference>
<dbReference type="AlphaFoldDB" id="A0A0U1MIP1"/>
<proteinExistence type="predicted"/>
<feature type="transmembrane region" description="Helical" evidence="1">
    <location>
        <begin position="12"/>
        <end position="29"/>
    </location>
</feature>
<keyword evidence="1" id="KW-0812">Transmembrane</keyword>